<sequence>MDPPVSIDALRAMLNDNIYIRWAGVIPGSPGDCSVYITNRIGHKRLLRVNVNLGDQYVYHPTIENHDPDFVANPEGPSCRGPRITDEQWASVQGVNVGGACFPGGGRIPIPVEGSACGYDIEVDISDLKGSQFPLPDAQTRILSIALWCSCGFKWLCSTKKAKDHDVVHAENNTELVSLFIHAVQHHMPLWLVGWNCFGFDNLCIEASASSEHRAMFRKTGIRGPAGNKPVYTIEIPGVYNVDLFVYLDRTRRGTFPSLKLGDVAKQLGAPLKSSMPTMVSDDDINEMLEYNMNDSMVTVKIWEITGVAAEVLSLADVRNPRGIIVHKRKQVL</sequence>
<dbReference type="GO" id="GO:0003676">
    <property type="term" value="F:nucleic acid binding"/>
    <property type="evidence" value="ECO:0007669"/>
    <property type="project" value="InterPro"/>
</dbReference>
<evidence type="ECO:0008006" key="3">
    <source>
        <dbReference type="Google" id="ProtNLM"/>
    </source>
</evidence>
<name>A0A4Z1K7T8_9HELO</name>
<gene>
    <name evidence="1" type="ORF">BPOR_1110g00050</name>
</gene>
<comment type="caution">
    <text evidence="1">The sequence shown here is derived from an EMBL/GenBank/DDBJ whole genome shotgun (WGS) entry which is preliminary data.</text>
</comment>
<dbReference type="InterPro" id="IPR012337">
    <property type="entry name" value="RNaseH-like_sf"/>
</dbReference>
<protein>
    <recommendedName>
        <fullName evidence="3">DNA-directed DNA polymerase family B exonuclease domain-containing protein</fullName>
    </recommendedName>
</protein>
<accession>A0A4Z1K7T8</accession>
<reference evidence="1 2" key="1">
    <citation type="submission" date="2017-12" db="EMBL/GenBank/DDBJ databases">
        <title>Comparative genomics of Botrytis spp.</title>
        <authorList>
            <person name="Valero-Jimenez C.A."/>
            <person name="Tapia P."/>
            <person name="Veloso J."/>
            <person name="Silva-Moreno E."/>
            <person name="Staats M."/>
            <person name="Valdes J.H."/>
            <person name="Van Kan J.A.L."/>
        </authorList>
    </citation>
    <scope>NUCLEOTIDE SEQUENCE [LARGE SCALE GENOMIC DNA]</scope>
    <source>
        <strain evidence="1 2">MUCL3349</strain>
    </source>
</reference>
<dbReference type="EMBL" id="PQXO01001104">
    <property type="protein sequence ID" value="TGO81544.1"/>
    <property type="molecule type" value="Genomic_DNA"/>
</dbReference>
<dbReference type="AlphaFoldDB" id="A0A4Z1K7T8"/>
<keyword evidence="2" id="KW-1185">Reference proteome</keyword>
<evidence type="ECO:0000313" key="2">
    <source>
        <dbReference type="Proteomes" id="UP000297280"/>
    </source>
</evidence>
<organism evidence="1 2">
    <name type="scientific">Botrytis porri</name>
    <dbReference type="NCBI Taxonomy" id="87229"/>
    <lineage>
        <taxon>Eukaryota</taxon>
        <taxon>Fungi</taxon>
        <taxon>Dikarya</taxon>
        <taxon>Ascomycota</taxon>
        <taxon>Pezizomycotina</taxon>
        <taxon>Leotiomycetes</taxon>
        <taxon>Helotiales</taxon>
        <taxon>Sclerotiniaceae</taxon>
        <taxon>Botrytis</taxon>
    </lineage>
</organism>
<evidence type="ECO:0000313" key="1">
    <source>
        <dbReference type="EMBL" id="TGO81544.1"/>
    </source>
</evidence>
<dbReference type="SUPFAM" id="SSF53098">
    <property type="entry name" value="Ribonuclease H-like"/>
    <property type="match status" value="1"/>
</dbReference>
<dbReference type="Gene3D" id="3.30.420.10">
    <property type="entry name" value="Ribonuclease H-like superfamily/Ribonuclease H"/>
    <property type="match status" value="1"/>
</dbReference>
<proteinExistence type="predicted"/>
<dbReference type="InterPro" id="IPR036397">
    <property type="entry name" value="RNaseH_sf"/>
</dbReference>
<dbReference type="Proteomes" id="UP000297280">
    <property type="component" value="Unassembled WGS sequence"/>
</dbReference>